<feature type="region of interest" description="Disordered" evidence="1">
    <location>
        <begin position="1"/>
        <end position="51"/>
    </location>
</feature>
<feature type="compositionally biased region" description="Basic and acidic residues" evidence="1">
    <location>
        <begin position="15"/>
        <end position="51"/>
    </location>
</feature>
<reference evidence="2" key="1">
    <citation type="submission" date="2019-08" db="EMBL/GenBank/DDBJ databases">
        <authorList>
            <person name="Kucharzyk K."/>
            <person name="Murdoch R.W."/>
            <person name="Higgins S."/>
            <person name="Loffler F."/>
        </authorList>
    </citation>
    <scope>NUCLEOTIDE SEQUENCE</scope>
</reference>
<sequence>MPHPPTHVKHQCGRSRHDSPKLRVDVIKNRQHFDHKEQSHHEDDGKKDRGVEHRAANGAHQPLLPIVIGRQGDEHIVKLAGAFSDLDHIGHIDWKEAVFAQGFTERLAPLQSIVSA</sequence>
<proteinExistence type="predicted"/>
<protein>
    <submittedName>
        <fullName evidence="2">Uncharacterized protein</fullName>
    </submittedName>
</protein>
<name>A0A644X184_9ZZZZ</name>
<dbReference type="EMBL" id="VSSQ01001625">
    <property type="protein sequence ID" value="MPM09892.1"/>
    <property type="molecule type" value="Genomic_DNA"/>
</dbReference>
<comment type="caution">
    <text evidence="2">The sequence shown here is derived from an EMBL/GenBank/DDBJ whole genome shotgun (WGS) entry which is preliminary data.</text>
</comment>
<feature type="compositionally biased region" description="Basic residues" evidence="1">
    <location>
        <begin position="1"/>
        <end position="14"/>
    </location>
</feature>
<gene>
    <name evidence="2" type="ORF">SDC9_56215</name>
</gene>
<accession>A0A644X184</accession>
<evidence type="ECO:0000256" key="1">
    <source>
        <dbReference type="SAM" id="MobiDB-lite"/>
    </source>
</evidence>
<evidence type="ECO:0000313" key="2">
    <source>
        <dbReference type="EMBL" id="MPM09892.1"/>
    </source>
</evidence>
<organism evidence="2">
    <name type="scientific">bioreactor metagenome</name>
    <dbReference type="NCBI Taxonomy" id="1076179"/>
    <lineage>
        <taxon>unclassified sequences</taxon>
        <taxon>metagenomes</taxon>
        <taxon>ecological metagenomes</taxon>
    </lineage>
</organism>
<dbReference type="AlphaFoldDB" id="A0A644X184"/>